<protein>
    <submittedName>
        <fullName evidence="2">Uncharacterized protein</fullName>
    </submittedName>
</protein>
<dbReference type="EMBL" id="DSEU01000013">
    <property type="protein sequence ID" value="HEM66413.1"/>
    <property type="molecule type" value="Genomic_DNA"/>
</dbReference>
<sequence length="116" mass="12408">MQKGLPIGLEGLKVIIVFVLTMVFGLAGLKRFTTGGRTRCRGGCLAEAIGRAFFAGIGVALIAIACAIADYGLRKGFIPLYGLTEIGNILSAMIFHTHIRWRNTNSYCAELGNNSS</sequence>
<gene>
    <name evidence="2" type="ORF">ENO26_02415</name>
</gene>
<feature type="transmembrane region" description="Helical" evidence="1">
    <location>
        <begin position="49"/>
        <end position="71"/>
    </location>
</feature>
<accession>A0A7J2U2D7</accession>
<proteinExistence type="predicted"/>
<comment type="caution">
    <text evidence="2">The sequence shown here is derived from an EMBL/GenBank/DDBJ whole genome shotgun (WGS) entry which is preliminary data.</text>
</comment>
<dbReference type="AlphaFoldDB" id="A0A7J2U2D7"/>
<feature type="transmembrane region" description="Helical" evidence="1">
    <location>
        <begin position="77"/>
        <end position="95"/>
    </location>
</feature>
<keyword evidence="1" id="KW-1133">Transmembrane helix</keyword>
<organism evidence="2">
    <name type="scientific">Ignisphaera aggregans</name>
    <dbReference type="NCBI Taxonomy" id="334771"/>
    <lineage>
        <taxon>Archaea</taxon>
        <taxon>Thermoproteota</taxon>
        <taxon>Thermoprotei</taxon>
        <taxon>Desulfurococcales</taxon>
        <taxon>Desulfurococcaceae</taxon>
        <taxon>Ignisphaera</taxon>
    </lineage>
</organism>
<feature type="transmembrane region" description="Helical" evidence="1">
    <location>
        <begin position="12"/>
        <end position="29"/>
    </location>
</feature>
<evidence type="ECO:0000256" key="1">
    <source>
        <dbReference type="SAM" id="Phobius"/>
    </source>
</evidence>
<keyword evidence="1" id="KW-0472">Membrane</keyword>
<name>A0A7J2U2D7_9CREN</name>
<evidence type="ECO:0000313" key="2">
    <source>
        <dbReference type="EMBL" id="HEM66413.1"/>
    </source>
</evidence>
<reference evidence="2" key="1">
    <citation type="journal article" date="2020" name="mSystems">
        <title>Genome- and Community-Level Interaction Insights into Carbon Utilization and Element Cycling Functions of Hydrothermarchaeota in Hydrothermal Sediment.</title>
        <authorList>
            <person name="Zhou Z."/>
            <person name="Liu Y."/>
            <person name="Xu W."/>
            <person name="Pan J."/>
            <person name="Luo Z.H."/>
            <person name="Li M."/>
        </authorList>
    </citation>
    <scope>NUCLEOTIDE SEQUENCE [LARGE SCALE GENOMIC DNA]</scope>
    <source>
        <strain evidence="2">SpSt-125</strain>
    </source>
</reference>
<keyword evidence="1" id="KW-0812">Transmembrane</keyword>